<accession>K3WPP5</accession>
<dbReference type="STRING" id="431595.K3WPP5"/>
<name>K3WPP5_GLOUD</name>
<dbReference type="Pfam" id="PF04652">
    <property type="entry name" value="Vta1"/>
    <property type="match status" value="1"/>
</dbReference>
<dbReference type="GO" id="GO:0032511">
    <property type="term" value="P:late endosome to vacuole transport via multivesicular body sorting pathway"/>
    <property type="evidence" value="ECO:0007669"/>
    <property type="project" value="InterPro"/>
</dbReference>
<feature type="domain" description="Vta1/callose synthase N-terminal" evidence="4">
    <location>
        <begin position="15"/>
        <end position="159"/>
    </location>
</feature>
<evidence type="ECO:0000313" key="6">
    <source>
        <dbReference type="Proteomes" id="UP000019132"/>
    </source>
</evidence>
<reference evidence="6" key="2">
    <citation type="submission" date="2010-04" db="EMBL/GenBank/DDBJ databases">
        <authorList>
            <person name="Buell R."/>
            <person name="Hamilton J."/>
            <person name="Hostetler J."/>
        </authorList>
    </citation>
    <scope>NUCLEOTIDE SEQUENCE [LARGE SCALE GENOMIC DNA]</scope>
    <source>
        <strain evidence="6">DAOM:BR144</strain>
    </source>
</reference>
<dbReference type="GO" id="GO:0005771">
    <property type="term" value="C:multivesicular body"/>
    <property type="evidence" value="ECO:0007669"/>
    <property type="project" value="TreeGrafter"/>
</dbReference>
<proteinExistence type="predicted"/>
<dbReference type="PANTHER" id="PTHR46009:SF1">
    <property type="entry name" value="VACUOLAR PROTEIN SORTING-ASSOCIATED PROTEIN VTA1 HOMOLOG"/>
    <property type="match status" value="1"/>
</dbReference>
<feature type="compositionally biased region" description="Pro residues" evidence="3">
    <location>
        <begin position="193"/>
        <end position="203"/>
    </location>
</feature>
<organism evidence="5 6">
    <name type="scientific">Globisporangium ultimum (strain ATCC 200006 / CBS 805.95 / DAOM BR144)</name>
    <name type="common">Pythium ultimum</name>
    <dbReference type="NCBI Taxonomy" id="431595"/>
    <lineage>
        <taxon>Eukaryota</taxon>
        <taxon>Sar</taxon>
        <taxon>Stramenopiles</taxon>
        <taxon>Oomycota</taxon>
        <taxon>Peronosporomycetes</taxon>
        <taxon>Pythiales</taxon>
        <taxon>Pythiaceae</taxon>
        <taxon>Globisporangium</taxon>
    </lineage>
</organism>
<feature type="compositionally biased region" description="Low complexity" evidence="3">
    <location>
        <begin position="251"/>
        <end position="260"/>
    </location>
</feature>
<evidence type="ECO:0000256" key="1">
    <source>
        <dbReference type="ARBA" id="ARBA00004308"/>
    </source>
</evidence>
<dbReference type="PANTHER" id="PTHR46009">
    <property type="entry name" value="VACUOLAR PROTEIN SORTING-ASSOCIATED PROTEIN VTA1 HOMOLOG"/>
    <property type="match status" value="1"/>
</dbReference>
<feature type="compositionally biased region" description="Polar residues" evidence="3">
    <location>
        <begin position="234"/>
        <end position="249"/>
    </location>
</feature>
<keyword evidence="2" id="KW-0472">Membrane</keyword>
<dbReference type="OMA" id="AYWCEYH"/>
<dbReference type="EMBL" id="GL376560">
    <property type="status" value="NOT_ANNOTATED_CDS"/>
    <property type="molecule type" value="Genomic_DNA"/>
</dbReference>
<reference evidence="5" key="3">
    <citation type="submission" date="2015-02" db="UniProtKB">
        <authorList>
            <consortium name="EnsemblProtists"/>
        </authorList>
    </citation>
    <scope>IDENTIFICATION</scope>
    <source>
        <strain evidence="5">DAOM BR144</strain>
    </source>
</reference>
<dbReference type="InterPro" id="IPR044538">
    <property type="entry name" value="Vta1-like"/>
</dbReference>
<feature type="compositionally biased region" description="Pro residues" evidence="3">
    <location>
        <begin position="261"/>
        <end position="280"/>
    </location>
</feature>
<dbReference type="eggNOG" id="KOG0917">
    <property type="taxonomic scope" value="Eukaryota"/>
</dbReference>
<dbReference type="InParanoid" id="K3WPP5"/>
<dbReference type="HOGENOM" id="CLU_030378_2_0_1"/>
<dbReference type="AlphaFoldDB" id="K3WPP5"/>
<evidence type="ECO:0000256" key="2">
    <source>
        <dbReference type="ARBA" id="ARBA00023136"/>
    </source>
</evidence>
<feature type="compositionally biased region" description="Pro residues" evidence="3">
    <location>
        <begin position="214"/>
        <end position="227"/>
    </location>
</feature>
<feature type="region of interest" description="Disordered" evidence="3">
    <location>
        <begin position="160"/>
        <end position="323"/>
    </location>
</feature>
<feature type="compositionally biased region" description="Pro residues" evidence="3">
    <location>
        <begin position="287"/>
        <end position="303"/>
    </location>
</feature>
<dbReference type="Gene3D" id="1.25.40.270">
    <property type="entry name" value="Vacuolar protein sorting-associated protein vta1"/>
    <property type="match status" value="1"/>
</dbReference>
<evidence type="ECO:0000259" key="4">
    <source>
        <dbReference type="Pfam" id="PF04652"/>
    </source>
</evidence>
<dbReference type="Proteomes" id="UP000019132">
    <property type="component" value="Unassembled WGS sequence"/>
</dbReference>
<dbReference type="InterPro" id="IPR039431">
    <property type="entry name" value="Vta1/CALS_N"/>
</dbReference>
<comment type="subcellular location">
    <subcellularLocation>
        <location evidence="1">Endomembrane system</location>
    </subcellularLocation>
</comment>
<dbReference type="VEuPathDB" id="FungiDB:PYU1_G006922"/>
<sequence>MADQMPKMPPSFKAVLPFIRRAEELDRDSTRPESKLIAYFCRQYAMELGIKVRENDTSNEATEYLLALMDRLENDKNKLPAFTHDEGKEICEDFALEIFAKADDEDRAGNADKNTARTFYAAGTFFDILNQFGDISEAIVEKRRYCKYKAAMILKAIKEGRAPVPGPPEGGMDASEGGSEDSGMSFPSAPATAPAPAPAPHPDPYASTLQSPAYAPPPQAATPPSAPRAPTEFPSFTQTAGTIGASPTSSVPPAANNWQQPPAPAPVAAPVPQYTPPPVPAHQHAPHVPPSAPVVPSVPPQVPPSYASPQAPPAGHARNGPVSQNEINDAIECAKFAIAALKVKDLELAAQRLEMALRSIR</sequence>
<dbReference type="InterPro" id="IPR023175">
    <property type="entry name" value="Vta1/CALS_N_sf"/>
</dbReference>
<evidence type="ECO:0000256" key="3">
    <source>
        <dbReference type="SAM" id="MobiDB-lite"/>
    </source>
</evidence>
<dbReference type="EnsemblProtists" id="PYU1_T006937">
    <property type="protein sequence ID" value="PYU1_T006937"/>
    <property type="gene ID" value="PYU1_G006922"/>
</dbReference>
<reference evidence="6" key="1">
    <citation type="journal article" date="2010" name="Genome Biol.">
        <title>Genome sequence of the necrotrophic plant pathogen Pythium ultimum reveals original pathogenicity mechanisms and effector repertoire.</title>
        <authorList>
            <person name="Levesque C.A."/>
            <person name="Brouwer H."/>
            <person name="Cano L."/>
            <person name="Hamilton J.P."/>
            <person name="Holt C."/>
            <person name="Huitema E."/>
            <person name="Raffaele S."/>
            <person name="Robideau G.P."/>
            <person name="Thines M."/>
            <person name="Win J."/>
            <person name="Zerillo M.M."/>
            <person name="Beakes G.W."/>
            <person name="Boore J.L."/>
            <person name="Busam D."/>
            <person name="Dumas B."/>
            <person name="Ferriera S."/>
            <person name="Fuerstenberg S.I."/>
            <person name="Gachon C.M."/>
            <person name="Gaulin E."/>
            <person name="Govers F."/>
            <person name="Grenville-Briggs L."/>
            <person name="Horner N."/>
            <person name="Hostetler J."/>
            <person name="Jiang R.H."/>
            <person name="Johnson J."/>
            <person name="Krajaejun T."/>
            <person name="Lin H."/>
            <person name="Meijer H.J."/>
            <person name="Moore B."/>
            <person name="Morris P."/>
            <person name="Phuntmart V."/>
            <person name="Puiu D."/>
            <person name="Shetty J."/>
            <person name="Stajich J.E."/>
            <person name="Tripathy S."/>
            <person name="Wawra S."/>
            <person name="van West P."/>
            <person name="Whitty B.R."/>
            <person name="Coutinho P.M."/>
            <person name="Henrissat B."/>
            <person name="Martin F."/>
            <person name="Thomas P.D."/>
            <person name="Tyler B.M."/>
            <person name="De Vries R.P."/>
            <person name="Kamoun S."/>
            <person name="Yandell M."/>
            <person name="Tisserat N."/>
            <person name="Buell C.R."/>
        </authorList>
    </citation>
    <scope>NUCLEOTIDE SEQUENCE</scope>
    <source>
        <strain evidence="6">DAOM:BR144</strain>
    </source>
</reference>
<protein>
    <recommendedName>
        <fullName evidence="4">Vta1/callose synthase N-terminal domain-containing protein</fullName>
    </recommendedName>
</protein>
<keyword evidence="6" id="KW-1185">Reference proteome</keyword>
<evidence type="ECO:0000313" key="5">
    <source>
        <dbReference type="EnsemblProtists" id="PYU1_T006937"/>
    </source>
</evidence>